<sequence length="93" mass="10950">MKNNWKKYLYRTGITLIVLSTVLWILLVVIPFLPLTNHQKALGISLSLLVAEIFFWIGAILVGKEVAGKMRRFFLPRYWKDKFTKKREKSSEH</sequence>
<dbReference type="EMBL" id="CP049742">
    <property type="protein sequence ID" value="QPC45595.1"/>
    <property type="molecule type" value="Genomic_DNA"/>
</dbReference>
<proteinExistence type="predicted"/>
<gene>
    <name evidence="2" type="ORF">G8O30_00685</name>
</gene>
<accession>A0A7S8C8Y2</accession>
<evidence type="ECO:0000313" key="3">
    <source>
        <dbReference type="Proteomes" id="UP000593626"/>
    </source>
</evidence>
<keyword evidence="1" id="KW-0812">Transmembrane</keyword>
<dbReference type="InterPro" id="IPR047961">
    <property type="entry name" value="Transp_suffix-like"/>
</dbReference>
<dbReference type="RefSeq" id="WP_239673102.1">
    <property type="nucleotide sequence ID" value="NZ_CP049742.1"/>
</dbReference>
<feature type="transmembrane region" description="Helical" evidence="1">
    <location>
        <begin position="12"/>
        <end position="35"/>
    </location>
</feature>
<dbReference type="AlphaFoldDB" id="A0A7S8C8Y2"/>
<name>A0A7S8C8Y2_9BACI</name>
<organism evidence="2 3">
    <name type="scientific">Mangrovibacillus cuniculi</name>
    <dbReference type="NCBI Taxonomy" id="2593652"/>
    <lineage>
        <taxon>Bacteria</taxon>
        <taxon>Bacillati</taxon>
        <taxon>Bacillota</taxon>
        <taxon>Bacilli</taxon>
        <taxon>Bacillales</taxon>
        <taxon>Bacillaceae</taxon>
        <taxon>Mangrovibacillus</taxon>
    </lineage>
</organism>
<evidence type="ECO:0000256" key="1">
    <source>
        <dbReference type="SAM" id="Phobius"/>
    </source>
</evidence>
<dbReference type="Proteomes" id="UP000593626">
    <property type="component" value="Chromosome"/>
</dbReference>
<reference evidence="2 3" key="1">
    <citation type="submission" date="2019-07" db="EMBL/GenBank/DDBJ databases">
        <title>Genome sequence of 2 isolates from Red Sea Mangroves.</title>
        <authorList>
            <person name="Sefrji F."/>
            <person name="Michoud G."/>
            <person name="Merlino G."/>
            <person name="Daffonchio D."/>
        </authorList>
    </citation>
    <scope>NUCLEOTIDE SEQUENCE [LARGE SCALE GENOMIC DNA]</scope>
    <source>
        <strain evidence="2 3">R1DC41</strain>
    </source>
</reference>
<feature type="transmembrane region" description="Helical" evidence="1">
    <location>
        <begin position="41"/>
        <end position="62"/>
    </location>
</feature>
<dbReference type="KEGG" id="mcui:G8O30_00685"/>
<keyword evidence="1" id="KW-1133">Transmembrane helix</keyword>
<keyword evidence="3" id="KW-1185">Reference proteome</keyword>
<evidence type="ECO:0000313" key="2">
    <source>
        <dbReference type="EMBL" id="QPC45595.1"/>
    </source>
</evidence>
<dbReference type="NCBIfam" id="NF033684">
    <property type="entry name" value="suffix_2_RND"/>
    <property type="match status" value="1"/>
</dbReference>
<protein>
    <submittedName>
        <fullName evidence="2">Transporter suffix domain-containing protein</fullName>
    </submittedName>
</protein>
<keyword evidence="1" id="KW-0472">Membrane</keyword>